<protein>
    <submittedName>
        <fullName evidence="2">Uncharacterized protein</fullName>
    </submittedName>
</protein>
<feature type="region of interest" description="Disordered" evidence="1">
    <location>
        <begin position="72"/>
        <end position="100"/>
    </location>
</feature>
<feature type="region of interest" description="Disordered" evidence="1">
    <location>
        <begin position="1"/>
        <end position="20"/>
    </location>
</feature>
<name>A0ABY7QHC8_9ACTN</name>
<evidence type="ECO:0000313" key="3">
    <source>
        <dbReference type="Proteomes" id="UP001212821"/>
    </source>
</evidence>
<accession>A0ABY7QHC8</accession>
<keyword evidence="2" id="KW-0614">Plasmid</keyword>
<reference evidence="2 3" key="1">
    <citation type="submission" date="2022-12" db="EMBL/GenBank/DDBJ databases">
        <title>HUAS 3-15.</title>
        <authorList>
            <person name="Mo P."/>
        </authorList>
    </citation>
    <scope>NUCLEOTIDE SEQUENCE [LARGE SCALE GENOMIC DNA]</scope>
    <source>
        <strain evidence="2 3">HUAS 3-15</strain>
        <plasmid evidence="2 3">punmamed4</plasmid>
    </source>
</reference>
<feature type="compositionally biased region" description="Basic and acidic residues" evidence="1">
    <location>
        <begin position="8"/>
        <end position="18"/>
    </location>
</feature>
<dbReference type="RefSeq" id="WP_270151963.1">
    <property type="nucleotide sequence ID" value="NZ_CP115453.1"/>
</dbReference>
<dbReference type="EMBL" id="CP115453">
    <property type="protein sequence ID" value="WBP92210.1"/>
    <property type="molecule type" value="Genomic_DNA"/>
</dbReference>
<gene>
    <name evidence="2" type="ORF">O1G21_41110</name>
</gene>
<keyword evidence="3" id="KW-1185">Reference proteome</keyword>
<proteinExistence type="predicted"/>
<dbReference type="Proteomes" id="UP001212821">
    <property type="component" value="Plasmid punmamed4"/>
</dbReference>
<organism evidence="2 3">
    <name type="scientific">Kitasatospora cathayae</name>
    <dbReference type="NCBI Taxonomy" id="3004092"/>
    <lineage>
        <taxon>Bacteria</taxon>
        <taxon>Bacillati</taxon>
        <taxon>Actinomycetota</taxon>
        <taxon>Actinomycetes</taxon>
        <taxon>Kitasatosporales</taxon>
        <taxon>Streptomycetaceae</taxon>
        <taxon>Kitasatospora</taxon>
    </lineage>
</organism>
<evidence type="ECO:0000313" key="2">
    <source>
        <dbReference type="EMBL" id="WBP92210.1"/>
    </source>
</evidence>
<evidence type="ECO:0000256" key="1">
    <source>
        <dbReference type="SAM" id="MobiDB-lite"/>
    </source>
</evidence>
<geneLocation type="plasmid" evidence="2 3">
    <name>punmamed4</name>
</geneLocation>
<sequence>MSVQPVHHQSDPEPRVPRTADGIAAVLTGARRMEFYRELGQAEIGEVEGVLLRWWCEAMLDTDPEQDRIIQAARSGTLPTGTMDDVFRRRRERGGEMPGE</sequence>